<dbReference type="NCBIfam" id="TIGR03025">
    <property type="entry name" value="EPS_sugtrans"/>
    <property type="match status" value="1"/>
</dbReference>
<protein>
    <submittedName>
        <fullName evidence="9">Putative colanic acid biosysnthesis UDP-glucose lipid carrier transferase</fullName>
    </submittedName>
</protein>
<keyword evidence="4 7" id="KW-0812">Transmembrane</keyword>
<evidence type="ECO:0000313" key="10">
    <source>
        <dbReference type="Proteomes" id="UP000198757"/>
    </source>
</evidence>
<evidence type="ECO:0000259" key="8">
    <source>
        <dbReference type="Pfam" id="PF02397"/>
    </source>
</evidence>
<keyword evidence="10" id="KW-1185">Reference proteome</keyword>
<dbReference type="PANTHER" id="PTHR30576:SF0">
    <property type="entry name" value="UNDECAPRENYL-PHOSPHATE N-ACETYLGALACTOSAMINYL 1-PHOSPHATE TRANSFERASE-RELATED"/>
    <property type="match status" value="1"/>
</dbReference>
<feature type="domain" description="Bacterial sugar transferase" evidence="8">
    <location>
        <begin position="272"/>
        <end position="456"/>
    </location>
</feature>
<organism evidence="9 10">
    <name type="scientific">Niabella drilacis (strain DSM 25811 / CCM 8410 / CCUG 62505 / LMG 26954 / E90)</name>
    <dbReference type="NCBI Taxonomy" id="1285928"/>
    <lineage>
        <taxon>Bacteria</taxon>
        <taxon>Pseudomonadati</taxon>
        <taxon>Bacteroidota</taxon>
        <taxon>Chitinophagia</taxon>
        <taxon>Chitinophagales</taxon>
        <taxon>Chitinophagaceae</taxon>
        <taxon>Niabella</taxon>
    </lineage>
</organism>
<evidence type="ECO:0000256" key="4">
    <source>
        <dbReference type="ARBA" id="ARBA00022692"/>
    </source>
</evidence>
<evidence type="ECO:0000256" key="3">
    <source>
        <dbReference type="ARBA" id="ARBA00022679"/>
    </source>
</evidence>
<dbReference type="STRING" id="1285928.SAMN04487894_102384"/>
<name>A0A1G6LME9_NIADE</name>
<dbReference type="AlphaFoldDB" id="A0A1G6LME9"/>
<dbReference type="OrthoDB" id="9808602at2"/>
<dbReference type="Proteomes" id="UP000198757">
    <property type="component" value="Unassembled WGS sequence"/>
</dbReference>
<dbReference type="InterPro" id="IPR003362">
    <property type="entry name" value="Bact_transf"/>
</dbReference>
<feature type="transmembrane region" description="Helical" evidence="7">
    <location>
        <begin position="277"/>
        <end position="299"/>
    </location>
</feature>
<dbReference type="RefSeq" id="WP_090388993.1">
    <property type="nucleotide sequence ID" value="NZ_FMZO01000002.1"/>
</dbReference>
<dbReference type="PANTHER" id="PTHR30576">
    <property type="entry name" value="COLANIC BIOSYNTHESIS UDP-GLUCOSE LIPID CARRIER TRANSFERASE"/>
    <property type="match status" value="1"/>
</dbReference>
<gene>
    <name evidence="9" type="ORF">SAMN04487894_102384</name>
</gene>
<accession>A0A1G6LME9</accession>
<evidence type="ECO:0000256" key="1">
    <source>
        <dbReference type="ARBA" id="ARBA00004141"/>
    </source>
</evidence>
<evidence type="ECO:0000256" key="2">
    <source>
        <dbReference type="ARBA" id="ARBA00006464"/>
    </source>
</evidence>
<dbReference type="GO" id="GO:0016020">
    <property type="term" value="C:membrane"/>
    <property type="evidence" value="ECO:0007669"/>
    <property type="project" value="UniProtKB-SubCell"/>
</dbReference>
<sequence length="463" mass="53217">MIHLDLPFVKRITKSMIILDVTVLAIYLLVKMMSINIGLQVILSTLLLQGITWCGVTDYFNCYSNLFFKESTVVFSDTLKVFVYYSICSCCVYLCTLFNVLFPREIVLFIFNYLLFFISYILLSRLCFFSVRKYCREKGGIVQNVVFIGGSDSLQEVMRQMNEERYLGYHCVGYYHTHELESLPLTYLGSYRQLDVVGNMHAQSEAVISLSALGVDEVKRFCERAENFMIRTRFLPEFLSVGKSVVMRNIGSFPVLSVRNEPLEKEGSSLVKDVFDFAFSFLVCVFVLSWLIPIVALLIKLESRGPVFFVQDRSGRGGSVFKCFKFRTMRVNAAADSVQATRGDARITRIGAFLRKTSLDELPQFINVLKGDMSIVGPRPHMLSHTKKFTEVISTFMVRHYIKPGITGLAQVSGFRGETNELWQLEKRVEHDITYVENWNFLLDLKIIFLTVWNMMRGEKNAY</sequence>
<evidence type="ECO:0000256" key="6">
    <source>
        <dbReference type="ARBA" id="ARBA00023136"/>
    </source>
</evidence>
<feature type="transmembrane region" description="Helical" evidence="7">
    <location>
        <begin position="81"/>
        <end position="100"/>
    </location>
</feature>
<feature type="transmembrane region" description="Helical" evidence="7">
    <location>
        <begin position="36"/>
        <end position="60"/>
    </location>
</feature>
<comment type="similarity">
    <text evidence="2">Belongs to the bacterial sugar transferase family.</text>
</comment>
<keyword evidence="6 7" id="KW-0472">Membrane</keyword>
<dbReference type="GO" id="GO:0016780">
    <property type="term" value="F:phosphotransferase activity, for other substituted phosphate groups"/>
    <property type="evidence" value="ECO:0007669"/>
    <property type="project" value="TreeGrafter"/>
</dbReference>
<keyword evidence="3 9" id="KW-0808">Transferase</keyword>
<evidence type="ECO:0000256" key="5">
    <source>
        <dbReference type="ARBA" id="ARBA00022989"/>
    </source>
</evidence>
<reference evidence="10" key="1">
    <citation type="submission" date="2016-10" db="EMBL/GenBank/DDBJ databases">
        <authorList>
            <person name="Varghese N."/>
            <person name="Submissions S."/>
        </authorList>
    </citation>
    <scope>NUCLEOTIDE SEQUENCE [LARGE SCALE GENOMIC DNA]</scope>
    <source>
        <strain evidence="10">DSM 25811 / CCM 8410 / LMG 26954 / E90</strain>
    </source>
</reference>
<evidence type="ECO:0000256" key="7">
    <source>
        <dbReference type="SAM" id="Phobius"/>
    </source>
</evidence>
<feature type="transmembrane region" description="Helical" evidence="7">
    <location>
        <begin position="106"/>
        <end position="128"/>
    </location>
</feature>
<evidence type="ECO:0000313" key="9">
    <source>
        <dbReference type="EMBL" id="SDC43866.1"/>
    </source>
</evidence>
<keyword evidence="5 7" id="KW-1133">Transmembrane helix</keyword>
<dbReference type="Pfam" id="PF02397">
    <property type="entry name" value="Bac_transf"/>
    <property type="match status" value="1"/>
</dbReference>
<dbReference type="InterPro" id="IPR017475">
    <property type="entry name" value="EPS_sugar_tfrase"/>
</dbReference>
<proteinExistence type="inferred from homology"/>
<dbReference type="Pfam" id="PF13727">
    <property type="entry name" value="CoA_binding_3"/>
    <property type="match status" value="1"/>
</dbReference>
<dbReference type="EMBL" id="FMZO01000002">
    <property type="protein sequence ID" value="SDC43866.1"/>
    <property type="molecule type" value="Genomic_DNA"/>
</dbReference>
<comment type="subcellular location">
    <subcellularLocation>
        <location evidence="1">Membrane</location>
        <topology evidence="1">Multi-pass membrane protein</topology>
    </subcellularLocation>
</comment>